<dbReference type="AlphaFoldDB" id="A0A0C1Q7E0"/>
<feature type="signal peptide" evidence="1">
    <location>
        <begin position="1"/>
        <end position="19"/>
    </location>
</feature>
<dbReference type="EMBL" id="JWIC01000006">
    <property type="protein sequence ID" value="KID56601.1"/>
    <property type="molecule type" value="Genomic_DNA"/>
</dbReference>
<accession>A0A0C1Q7E0</accession>
<proteinExistence type="predicted"/>
<evidence type="ECO:0000313" key="2">
    <source>
        <dbReference type="EMBL" id="KID56601.1"/>
    </source>
</evidence>
<keyword evidence="1" id="KW-0732">Signal</keyword>
<name>A0A0C1Q7E0_9GAMM</name>
<protein>
    <submittedName>
        <fullName evidence="2">Uncharacterized protein</fullName>
    </submittedName>
</protein>
<evidence type="ECO:0000313" key="3">
    <source>
        <dbReference type="Proteomes" id="UP000031327"/>
    </source>
</evidence>
<sequence>MKSLFLIFLFAFFSSQSIAGNIDSSGKYVGKIKSVAIGHWGHVGVQLDNGVVCNGKKVVLLRTDDPLFDAYYSLLLTAQTTSQSVEINRITSSDNHHLGYCTIKYIALGDLSEW</sequence>
<dbReference type="RefSeq" id="WP_039609669.1">
    <property type="nucleotide sequence ID" value="NZ_JWIC01000006.1"/>
</dbReference>
<feature type="chain" id="PRO_5002155048" evidence="1">
    <location>
        <begin position="20"/>
        <end position="114"/>
    </location>
</feature>
<comment type="caution">
    <text evidence="2">The sequence shown here is derived from an EMBL/GenBank/DDBJ whole genome shotgun (WGS) entry which is preliminary data.</text>
</comment>
<dbReference type="Proteomes" id="UP000031327">
    <property type="component" value="Unassembled WGS sequence"/>
</dbReference>
<reference evidence="2 3" key="1">
    <citation type="submission" date="2014-12" db="EMBL/GenBank/DDBJ databases">
        <title>Draft Genome Sequence of Pseudoalteromonas luteoviolacea HI1.</title>
        <authorList>
            <person name="Asahina A.Y."/>
            <person name="Hadfield M.G."/>
        </authorList>
    </citation>
    <scope>NUCLEOTIDE SEQUENCE [LARGE SCALE GENOMIC DNA]</scope>
    <source>
        <strain evidence="2 3">HI1</strain>
    </source>
</reference>
<organism evidence="2 3">
    <name type="scientific">Pseudoalteromonas luteoviolacea</name>
    <dbReference type="NCBI Taxonomy" id="43657"/>
    <lineage>
        <taxon>Bacteria</taxon>
        <taxon>Pseudomonadati</taxon>
        <taxon>Pseudomonadota</taxon>
        <taxon>Gammaproteobacteria</taxon>
        <taxon>Alteromonadales</taxon>
        <taxon>Pseudoalteromonadaceae</taxon>
        <taxon>Pseudoalteromonas</taxon>
    </lineage>
</organism>
<evidence type="ECO:0000256" key="1">
    <source>
        <dbReference type="SAM" id="SignalP"/>
    </source>
</evidence>
<gene>
    <name evidence="2" type="ORF">JF50_11740</name>
</gene>